<comment type="caution">
    <text evidence="3">The sequence shown here is derived from an EMBL/GenBank/DDBJ whole genome shotgun (WGS) entry which is preliminary data.</text>
</comment>
<dbReference type="InterPro" id="IPR050807">
    <property type="entry name" value="TransReg_Diox_bact_type"/>
</dbReference>
<organism evidence="3 4">
    <name type="scientific">Gordoniibacillus kamchatkensis</name>
    <dbReference type="NCBI Taxonomy" id="1590651"/>
    <lineage>
        <taxon>Bacteria</taxon>
        <taxon>Bacillati</taxon>
        <taxon>Bacillota</taxon>
        <taxon>Bacilli</taxon>
        <taxon>Bacillales</taxon>
        <taxon>Paenibacillaceae</taxon>
        <taxon>Gordoniibacillus</taxon>
    </lineage>
</organism>
<dbReference type="InterPro" id="IPR001387">
    <property type="entry name" value="Cro/C1-type_HTH"/>
</dbReference>
<dbReference type="SUPFAM" id="SSF47413">
    <property type="entry name" value="lambda repressor-like DNA-binding domains"/>
    <property type="match status" value="1"/>
</dbReference>
<evidence type="ECO:0000259" key="2">
    <source>
        <dbReference type="PROSITE" id="PS50943"/>
    </source>
</evidence>
<dbReference type="InterPro" id="IPR010982">
    <property type="entry name" value="Lambda_DNA-bd_dom_sf"/>
</dbReference>
<dbReference type="SMART" id="SM00530">
    <property type="entry name" value="HTH_XRE"/>
    <property type="match status" value="1"/>
</dbReference>
<gene>
    <name evidence="3" type="ORF">SD70_21075</name>
</gene>
<evidence type="ECO:0000256" key="1">
    <source>
        <dbReference type="ARBA" id="ARBA00023125"/>
    </source>
</evidence>
<dbReference type="Pfam" id="PF01381">
    <property type="entry name" value="HTH_3"/>
    <property type="match status" value="1"/>
</dbReference>
<reference evidence="3 4" key="1">
    <citation type="submission" date="2014-12" db="EMBL/GenBank/DDBJ databases">
        <title>Draft genome sequence of Paenibacillus kamchatkensis strain B-2647.</title>
        <authorList>
            <person name="Karlyshev A.V."/>
            <person name="Kudryashova E.B."/>
        </authorList>
    </citation>
    <scope>NUCLEOTIDE SEQUENCE [LARGE SCALE GENOMIC DNA]</scope>
    <source>
        <strain evidence="3 4">VKM B-2647</strain>
    </source>
</reference>
<keyword evidence="4" id="KW-1185">Reference proteome</keyword>
<feature type="domain" description="HTH cro/C1-type" evidence="2">
    <location>
        <begin position="11"/>
        <end position="65"/>
    </location>
</feature>
<name>A0ABR5AEH8_9BACL</name>
<accession>A0ABR5AEH8</accession>
<sequence length="119" mass="13685">MDFKQMVGEQIRKIRKLRGMTQERLAEQSGLSFSYISDVERGTRNISLESLGKIINALGVKPAQLFEDIDEITEHSGNGEIQNKIEDMITLLSERQIEEVDFVLTVAREFLNTIDRKNR</sequence>
<evidence type="ECO:0000313" key="3">
    <source>
        <dbReference type="EMBL" id="KIL39292.1"/>
    </source>
</evidence>
<evidence type="ECO:0000313" key="4">
    <source>
        <dbReference type="Proteomes" id="UP000031967"/>
    </source>
</evidence>
<dbReference type="Gene3D" id="1.10.260.40">
    <property type="entry name" value="lambda repressor-like DNA-binding domains"/>
    <property type="match status" value="1"/>
</dbReference>
<dbReference type="PROSITE" id="PS50943">
    <property type="entry name" value="HTH_CROC1"/>
    <property type="match status" value="1"/>
</dbReference>
<keyword evidence="1" id="KW-0238">DNA-binding</keyword>
<dbReference type="CDD" id="cd00093">
    <property type="entry name" value="HTH_XRE"/>
    <property type="match status" value="1"/>
</dbReference>
<protein>
    <submittedName>
        <fullName evidence="3">Transcriptional regulator</fullName>
    </submittedName>
</protein>
<dbReference type="PANTHER" id="PTHR46797:SF1">
    <property type="entry name" value="METHYLPHOSPHONATE SYNTHASE"/>
    <property type="match status" value="1"/>
</dbReference>
<dbReference type="RefSeq" id="WP_041049468.1">
    <property type="nucleotide sequence ID" value="NZ_JXAK01000040.1"/>
</dbReference>
<dbReference type="PANTHER" id="PTHR46797">
    <property type="entry name" value="HTH-TYPE TRANSCRIPTIONAL REGULATOR"/>
    <property type="match status" value="1"/>
</dbReference>
<proteinExistence type="predicted"/>
<dbReference type="Proteomes" id="UP000031967">
    <property type="component" value="Unassembled WGS sequence"/>
</dbReference>
<dbReference type="EMBL" id="JXAK01000040">
    <property type="protein sequence ID" value="KIL39292.1"/>
    <property type="molecule type" value="Genomic_DNA"/>
</dbReference>